<evidence type="ECO:0000313" key="2">
    <source>
        <dbReference type="EMBL" id="EFH07472.1"/>
    </source>
</evidence>
<feature type="transmembrane region" description="Helical" evidence="1">
    <location>
        <begin position="12"/>
        <end position="30"/>
    </location>
</feature>
<feature type="transmembrane region" description="Helical" evidence="1">
    <location>
        <begin position="42"/>
        <end position="75"/>
    </location>
</feature>
<protein>
    <submittedName>
        <fullName evidence="2">Uncharacterized protein</fullName>
    </submittedName>
</protein>
<dbReference type="HOGENOM" id="CLU_2634951_0_0_9"/>
<keyword evidence="1" id="KW-0812">Transmembrane</keyword>
<accession>D5Q3S3</accession>
<evidence type="ECO:0000256" key="1">
    <source>
        <dbReference type="SAM" id="Phobius"/>
    </source>
</evidence>
<keyword evidence="1" id="KW-0472">Membrane</keyword>
<comment type="caution">
    <text evidence="2">The sequence shown here is derived from an EMBL/GenBank/DDBJ whole genome shotgun (WGS) entry which is preliminary data.</text>
</comment>
<name>D5Q3S3_CLODI</name>
<organism evidence="2 3">
    <name type="scientific">Clostridioides difficile NAP08</name>
    <dbReference type="NCBI Taxonomy" id="525259"/>
    <lineage>
        <taxon>Bacteria</taxon>
        <taxon>Bacillati</taxon>
        <taxon>Bacillota</taxon>
        <taxon>Clostridia</taxon>
        <taxon>Peptostreptococcales</taxon>
        <taxon>Peptostreptococcaceae</taxon>
        <taxon>Clostridioides</taxon>
    </lineage>
</organism>
<proteinExistence type="predicted"/>
<gene>
    <name evidence="2" type="ORF">HMPREF0220_1555</name>
</gene>
<reference evidence="2 3" key="1">
    <citation type="submission" date="2010-05" db="EMBL/GenBank/DDBJ databases">
        <authorList>
            <person name="Qin X."/>
            <person name="Bachman B."/>
            <person name="Battles P."/>
            <person name="Bell A."/>
            <person name="Bess C."/>
            <person name="Bickham C."/>
            <person name="Chaboub L."/>
            <person name="Chen D."/>
            <person name="Coyle M."/>
            <person name="Deiros D.R."/>
            <person name="Dinh H."/>
            <person name="Forbes L."/>
            <person name="Fowler G."/>
            <person name="Francisco L."/>
            <person name="Fu Q."/>
            <person name="Gubbala S."/>
            <person name="Hale W."/>
            <person name="Han Y."/>
            <person name="Hemphill L."/>
            <person name="Highlander S.K."/>
            <person name="Hirani K."/>
            <person name="Hogues M."/>
            <person name="Jackson L."/>
            <person name="Jakkamsetti A."/>
            <person name="Javaid M."/>
            <person name="Jiang H."/>
            <person name="Korchina V."/>
            <person name="Kovar C."/>
            <person name="Lara F."/>
            <person name="Lee S."/>
            <person name="Mata R."/>
            <person name="Mathew T."/>
            <person name="Moen C."/>
            <person name="Morales K."/>
            <person name="Munidasa M."/>
            <person name="Nazareth L."/>
            <person name="Ngo R."/>
            <person name="Nguyen L."/>
            <person name="Okwuonu G."/>
            <person name="Ongeri F."/>
            <person name="Patil S."/>
            <person name="Petrosino J."/>
            <person name="Pham C."/>
            <person name="Pham P."/>
            <person name="Pu L.-L."/>
            <person name="Puazo M."/>
            <person name="Raj R."/>
            <person name="Reid J."/>
            <person name="Rouhana J."/>
            <person name="Saada N."/>
            <person name="Shang Y."/>
            <person name="Simmons D."/>
            <person name="Thornton R."/>
            <person name="Warren J."/>
            <person name="Weissenberger G."/>
            <person name="Zhang J."/>
            <person name="Zhang L."/>
            <person name="Zhou C."/>
            <person name="Zhu D."/>
            <person name="Muzny D."/>
            <person name="Worley K."/>
            <person name="Gibbs R."/>
        </authorList>
    </citation>
    <scope>NUCLEOTIDE SEQUENCE [LARGE SCALE GENOMIC DNA]</scope>
    <source>
        <strain evidence="2 3">NAP08</strain>
    </source>
</reference>
<evidence type="ECO:0000313" key="3">
    <source>
        <dbReference type="Proteomes" id="UP000003227"/>
    </source>
</evidence>
<dbReference type="EMBL" id="ADNX01000038">
    <property type="protein sequence ID" value="EFH07472.1"/>
    <property type="molecule type" value="Genomic_DNA"/>
</dbReference>
<dbReference type="Proteomes" id="UP000003227">
    <property type="component" value="Unassembled WGS sequence"/>
</dbReference>
<keyword evidence="1" id="KW-1133">Transmembrane helix</keyword>
<sequence>MKKFIKPKSFSKFMMVLSLSSVAIAKFYMLRKTNENYKFYRLVILFFIDCCLLFIFQSFKLINLTISIISLYLFFFI</sequence>
<dbReference type="AlphaFoldDB" id="D5Q3S3"/>